<dbReference type="AlphaFoldDB" id="I7J4Y5"/>
<name>I7J4Y5_9CLOT</name>
<gene>
    <name evidence="1" type="ORF">CAAU_1162</name>
</gene>
<evidence type="ECO:0000313" key="2">
    <source>
        <dbReference type="Proteomes" id="UP000007652"/>
    </source>
</evidence>
<keyword evidence="2" id="KW-1185">Reference proteome</keyword>
<accession>I7J4Y5</accession>
<dbReference type="OrthoDB" id="1706434at2"/>
<sequence length="103" mass="11681">MDKKDFADAILKDLTDRLKGKKEGSKKVAYVTLESFLNQDKDKKTETATERKLNHHNGKRVVLTENDILNMNVEKLLLPHDAILTPLAKDAARKKGIIIVKEN</sequence>
<dbReference type="EMBL" id="CAKP01000065">
    <property type="protein sequence ID" value="CCJ33246.1"/>
    <property type="molecule type" value="Genomic_DNA"/>
</dbReference>
<organism evidence="1 2">
    <name type="scientific">Caloramator australicus RC3</name>
    <dbReference type="NCBI Taxonomy" id="857293"/>
    <lineage>
        <taxon>Bacteria</taxon>
        <taxon>Bacillati</taxon>
        <taxon>Bacillota</taxon>
        <taxon>Clostridia</taxon>
        <taxon>Eubacteriales</taxon>
        <taxon>Clostridiaceae</taxon>
        <taxon>Caloramator</taxon>
    </lineage>
</organism>
<dbReference type="RefSeq" id="WP_008908517.1">
    <property type="nucleotide sequence ID" value="NZ_CAKP01000065.1"/>
</dbReference>
<comment type="caution">
    <text evidence="1">The sequence shown here is derived from an EMBL/GenBank/DDBJ whole genome shotgun (WGS) entry which is preliminary data.</text>
</comment>
<dbReference type="STRING" id="857293.CAAU_1162"/>
<dbReference type="Proteomes" id="UP000007652">
    <property type="component" value="Unassembled WGS sequence"/>
</dbReference>
<evidence type="ECO:0000313" key="1">
    <source>
        <dbReference type="EMBL" id="CCJ33246.1"/>
    </source>
</evidence>
<proteinExistence type="predicted"/>
<reference evidence="1 2" key="1">
    <citation type="journal article" date="2011" name="J. Bacteriol.">
        <title>Draft genome sequence of Caloramator australicus strain RC3T, a thermoanaerobe from the Great Artesian Basin of Australia.</title>
        <authorList>
            <person name="Ogg C.D."/>
            <person name="Patel B.K.C."/>
        </authorList>
    </citation>
    <scope>NUCLEOTIDE SEQUENCE [LARGE SCALE GENOMIC DNA]</scope>
    <source>
        <strain evidence="1 2">RC3</strain>
    </source>
</reference>
<protein>
    <submittedName>
        <fullName evidence="1">Uncharacterized protein</fullName>
    </submittedName>
</protein>